<feature type="domain" description="ATP-dependent DNA ligase family profile" evidence="7">
    <location>
        <begin position="384"/>
        <end position="524"/>
    </location>
</feature>
<evidence type="ECO:0000313" key="9">
    <source>
        <dbReference type="Proteomes" id="UP000738349"/>
    </source>
</evidence>
<sequence length="1050" mass="118379">MPIPFSLVCDLLDSSHKLSMSRKSNAHVVASWFTRHHDRINAHDANLVALLSTLLPERRIDRVYCIQAPTLEKIIGRAFFLGASRIAELSQYRQPGLGIDLADCVSRLLTATPNPSFDKQHQVTVEEIDEILESLASRIKWSSPTIRTSQATLTQSNRGDLEKVYRRLNSIEAKWFTRLILKDYQPLVLDPHLIYRLCDPILPSVLKVQEDFSTAIKTAQTLRGKLLPNGTRSVSREQILSSIKPRLGVKVGRQPWMKGRSIKHCLDMGHGRMSVEDKMDGEYCQIHIDLSKGKDCIQIFSKSGKDSTEDREALHGIILKSLNIGQPKARIVKGCILEGELLVYDDSEQKILPFHKIRKHVSRRGRFLDTEQDSFPGPHEHLMIVYYDLLLLDEQSLINMRRSERFTLLSNLISFRKGWAELVRHEVIDFSHKLGASNLRKVFARTIVGKKEGLVLKPDGPYFDFSDLRRPFSSCCIKLKKEYIGNFGDVGDFAVVGARYDPVKAKGYRIVGLKWTHFYLGCLDNREQVKRWNAKPEFTVVNVVELNETMLRDVVTYANPMPVPSSENTAIRLKLTFGVEQGTPLTIVFTKPLVFDLKCFSFDKVGNTGFWSLRFPNVTKVHCDRDYTDTISFENLQEMARDAMTEKELEDSQENLQWIAKLEGADPRGIAVDTISQLTMTTMPTPSPRRSSQASTVAWTPTSPMATRLLPGIPKNPSYDRSPILPAIATITPPTSSAPDVQTSSPTNQHAQQKRVCPSRKSSSPGKRRKSQQVSNKNTPQPTRTQTTPQTRKPLTDIDGNSQSAPSSFSPMLPCNIDPGPEIIDLTSSPEVSFTTATATTRIRSSQITCTSSPMEESEGISIPSSEIPDSEDRRIAVKELSFAETQETTSPPKILDHGESHSAAPLRSSCRYSDSTCRLAKTIILVAEGIIDNERLNSLLQGHGIKQPDKDVDDWLDQDKARAVGSHYWVPGPDTFLLVDSVGQQTETKALLTSIEEKRSSLPDGRRDWVTVYDWRVLKYVTIMEDENITSKYYDGWHDPWRRWYCGIV</sequence>
<organism evidence="8 9">
    <name type="scientific">Dactylonectria macrodidyma</name>
    <dbReference type="NCBI Taxonomy" id="307937"/>
    <lineage>
        <taxon>Eukaryota</taxon>
        <taxon>Fungi</taxon>
        <taxon>Dikarya</taxon>
        <taxon>Ascomycota</taxon>
        <taxon>Pezizomycotina</taxon>
        <taxon>Sordariomycetes</taxon>
        <taxon>Hypocreomycetidae</taxon>
        <taxon>Hypocreales</taxon>
        <taxon>Nectriaceae</taxon>
        <taxon>Dactylonectria</taxon>
    </lineage>
</organism>
<evidence type="ECO:0000259" key="7">
    <source>
        <dbReference type="PROSITE" id="PS50160"/>
    </source>
</evidence>
<feature type="region of interest" description="Disordered" evidence="6">
    <location>
        <begin position="847"/>
        <end position="872"/>
    </location>
</feature>
<keyword evidence="3" id="KW-0547">Nucleotide-binding</keyword>
<accession>A0A9P9FL64</accession>
<evidence type="ECO:0000256" key="4">
    <source>
        <dbReference type="ARBA" id="ARBA00022840"/>
    </source>
</evidence>
<comment type="similarity">
    <text evidence="1">Belongs to the ATP-dependent DNA ligase family.</text>
</comment>
<dbReference type="InterPro" id="IPR029710">
    <property type="entry name" value="LIG4"/>
</dbReference>
<feature type="compositionally biased region" description="Polar residues" evidence="6">
    <location>
        <begin position="799"/>
        <end position="810"/>
    </location>
</feature>
<dbReference type="GO" id="GO:0003677">
    <property type="term" value="F:DNA binding"/>
    <property type="evidence" value="ECO:0007669"/>
    <property type="project" value="InterPro"/>
</dbReference>
<dbReference type="PANTHER" id="PTHR45997:SF2">
    <property type="entry name" value="ATP DEPENDENT DNA LIGASE DOMAIN PROTEIN (AFU_ORTHOLOGUE AFUA_5G02430)"/>
    <property type="match status" value="1"/>
</dbReference>
<dbReference type="GO" id="GO:0006303">
    <property type="term" value="P:double-strand break repair via nonhomologous end joining"/>
    <property type="evidence" value="ECO:0007669"/>
    <property type="project" value="TreeGrafter"/>
</dbReference>
<keyword evidence="9" id="KW-1185">Reference proteome</keyword>
<feature type="compositionally biased region" description="Low complexity" evidence="6">
    <location>
        <begin position="722"/>
        <end position="739"/>
    </location>
</feature>
<dbReference type="Gene3D" id="1.10.3260.10">
    <property type="entry name" value="DNA ligase, ATP-dependent, N-terminal domain"/>
    <property type="match status" value="1"/>
</dbReference>
<name>A0A9P9FL64_9HYPO</name>
<dbReference type="Pfam" id="PF01068">
    <property type="entry name" value="DNA_ligase_A_M"/>
    <property type="match status" value="1"/>
</dbReference>
<dbReference type="AlphaFoldDB" id="A0A9P9FL64"/>
<dbReference type="GO" id="GO:0005524">
    <property type="term" value="F:ATP binding"/>
    <property type="evidence" value="ECO:0007669"/>
    <property type="project" value="UniProtKB-KW"/>
</dbReference>
<dbReference type="GO" id="GO:0003910">
    <property type="term" value="F:DNA ligase (ATP) activity"/>
    <property type="evidence" value="ECO:0007669"/>
    <property type="project" value="InterPro"/>
</dbReference>
<dbReference type="GO" id="GO:0032807">
    <property type="term" value="C:DNA ligase IV complex"/>
    <property type="evidence" value="ECO:0007669"/>
    <property type="project" value="TreeGrafter"/>
</dbReference>
<dbReference type="InterPro" id="IPR036599">
    <property type="entry name" value="DNA_ligase_N_sf"/>
</dbReference>
<dbReference type="InterPro" id="IPR012340">
    <property type="entry name" value="NA-bd_OB-fold"/>
</dbReference>
<dbReference type="OrthoDB" id="2160351at2759"/>
<feature type="region of interest" description="Disordered" evidence="6">
    <location>
        <begin position="680"/>
        <end position="829"/>
    </location>
</feature>
<feature type="compositionally biased region" description="Low complexity" evidence="6">
    <location>
        <begin position="779"/>
        <end position="792"/>
    </location>
</feature>
<evidence type="ECO:0000256" key="1">
    <source>
        <dbReference type="ARBA" id="ARBA00007572"/>
    </source>
</evidence>
<evidence type="ECO:0000256" key="3">
    <source>
        <dbReference type="ARBA" id="ARBA00022741"/>
    </source>
</evidence>
<dbReference type="SUPFAM" id="SSF56091">
    <property type="entry name" value="DNA ligase/mRNA capping enzyme, catalytic domain"/>
    <property type="match status" value="1"/>
</dbReference>
<evidence type="ECO:0000256" key="5">
    <source>
        <dbReference type="ARBA" id="ARBA00023242"/>
    </source>
</evidence>
<proteinExistence type="inferred from homology"/>
<dbReference type="InterPro" id="IPR012308">
    <property type="entry name" value="DNA_ligase_ATP-dep_N"/>
</dbReference>
<evidence type="ECO:0000313" key="8">
    <source>
        <dbReference type="EMBL" id="KAH7165979.1"/>
    </source>
</evidence>
<reference evidence="8" key="1">
    <citation type="journal article" date="2021" name="Nat. Commun.">
        <title>Genetic determinants of endophytism in the Arabidopsis root mycobiome.</title>
        <authorList>
            <person name="Mesny F."/>
            <person name="Miyauchi S."/>
            <person name="Thiergart T."/>
            <person name="Pickel B."/>
            <person name="Atanasova L."/>
            <person name="Karlsson M."/>
            <person name="Huettel B."/>
            <person name="Barry K.W."/>
            <person name="Haridas S."/>
            <person name="Chen C."/>
            <person name="Bauer D."/>
            <person name="Andreopoulos W."/>
            <person name="Pangilinan J."/>
            <person name="LaButti K."/>
            <person name="Riley R."/>
            <person name="Lipzen A."/>
            <person name="Clum A."/>
            <person name="Drula E."/>
            <person name="Henrissat B."/>
            <person name="Kohler A."/>
            <person name="Grigoriev I.V."/>
            <person name="Martin F.M."/>
            <person name="Hacquard S."/>
        </authorList>
    </citation>
    <scope>NUCLEOTIDE SEQUENCE</scope>
    <source>
        <strain evidence="8">MPI-CAGE-AT-0147</strain>
    </source>
</reference>
<dbReference type="Gene3D" id="2.40.50.140">
    <property type="entry name" value="Nucleic acid-binding proteins"/>
    <property type="match status" value="1"/>
</dbReference>
<keyword evidence="2" id="KW-0436">Ligase</keyword>
<dbReference type="PANTHER" id="PTHR45997">
    <property type="entry name" value="DNA LIGASE 4"/>
    <property type="match status" value="1"/>
</dbReference>
<dbReference type="Proteomes" id="UP000738349">
    <property type="component" value="Unassembled WGS sequence"/>
</dbReference>
<dbReference type="CDD" id="cd08039">
    <property type="entry name" value="Adenylation_DNA_ligase_Fungal"/>
    <property type="match status" value="1"/>
</dbReference>
<protein>
    <recommendedName>
        <fullName evidence="7">ATP-dependent DNA ligase family profile domain-containing protein</fullName>
    </recommendedName>
</protein>
<feature type="compositionally biased region" description="Polar residues" evidence="6">
    <location>
        <begin position="693"/>
        <end position="705"/>
    </location>
</feature>
<dbReference type="InterPro" id="IPR012310">
    <property type="entry name" value="DNA_ligase_ATP-dep_cent"/>
</dbReference>
<feature type="compositionally biased region" description="Polar residues" evidence="6">
    <location>
        <begin position="740"/>
        <end position="751"/>
    </location>
</feature>
<dbReference type="Gene3D" id="3.30.470.30">
    <property type="entry name" value="DNA ligase/mRNA capping enzyme"/>
    <property type="match status" value="1"/>
</dbReference>
<evidence type="ECO:0000256" key="2">
    <source>
        <dbReference type="ARBA" id="ARBA00022598"/>
    </source>
</evidence>
<feature type="compositionally biased region" description="Low complexity" evidence="6">
    <location>
        <begin position="852"/>
        <end position="868"/>
    </location>
</feature>
<keyword evidence="5" id="KW-0539">Nucleus</keyword>
<keyword evidence="4" id="KW-0067">ATP-binding</keyword>
<gene>
    <name evidence="8" type="ORF">EDB81DRAFT_780837</name>
</gene>
<feature type="compositionally biased region" description="Low complexity" evidence="6">
    <location>
        <begin position="680"/>
        <end position="692"/>
    </location>
</feature>
<dbReference type="EMBL" id="JAGMUV010000003">
    <property type="protein sequence ID" value="KAH7165979.1"/>
    <property type="molecule type" value="Genomic_DNA"/>
</dbReference>
<dbReference type="GO" id="GO:0006310">
    <property type="term" value="P:DNA recombination"/>
    <property type="evidence" value="ECO:0007669"/>
    <property type="project" value="InterPro"/>
</dbReference>
<evidence type="ECO:0000256" key="6">
    <source>
        <dbReference type="SAM" id="MobiDB-lite"/>
    </source>
</evidence>
<dbReference type="Pfam" id="PF04675">
    <property type="entry name" value="DNA_ligase_A_N"/>
    <property type="match status" value="1"/>
</dbReference>
<dbReference type="PROSITE" id="PS50160">
    <property type="entry name" value="DNA_LIGASE_A3"/>
    <property type="match status" value="1"/>
</dbReference>
<comment type="caution">
    <text evidence="8">The sequence shown here is derived from an EMBL/GenBank/DDBJ whole genome shotgun (WGS) entry which is preliminary data.</text>
</comment>
<dbReference type="GO" id="GO:0006297">
    <property type="term" value="P:nucleotide-excision repair, DNA gap filling"/>
    <property type="evidence" value="ECO:0007669"/>
    <property type="project" value="TreeGrafter"/>
</dbReference>